<dbReference type="Pfam" id="PF19424">
    <property type="entry name" value="UNC80"/>
    <property type="match status" value="1"/>
</dbReference>
<dbReference type="GO" id="GO:0034703">
    <property type="term" value="C:cation channel complex"/>
    <property type="evidence" value="ECO:0007669"/>
    <property type="project" value="TreeGrafter"/>
</dbReference>
<feature type="compositionally biased region" description="Basic and acidic residues" evidence="1">
    <location>
        <begin position="487"/>
        <end position="501"/>
    </location>
</feature>
<organism evidence="3 4">
    <name type="scientific">Diploptera punctata</name>
    <name type="common">Pacific beetle cockroach</name>
    <dbReference type="NCBI Taxonomy" id="6984"/>
    <lineage>
        <taxon>Eukaryota</taxon>
        <taxon>Metazoa</taxon>
        <taxon>Ecdysozoa</taxon>
        <taxon>Arthropoda</taxon>
        <taxon>Hexapoda</taxon>
        <taxon>Insecta</taxon>
        <taxon>Pterygota</taxon>
        <taxon>Neoptera</taxon>
        <taxon>Polyneoptera</taxon>
        <taxon>Dictyoptera</taxon>
        <taxon>Blattodea</taxon>
        <taxon>Blaberoidea</taxon>
        <taxon>Blaberidae</taxon>
        <taxon>Diplopterinae</taxon>
        <taxon>Diploptera</taxon>
    </lineage>
</organism>
<feature type="compositionally biased region" description="Basic and acidic residues" evidence="1">
    <location>
        <begin position="521"/>
        <end position="545"/>
    </location>
</feature>
<dbReference type="PANTHER" id="PTHR31781:SF1">
    <property type="entry name" value="PROTEIN UNC-80 HOMOLOG"/>
    <property type="match status" value="1"/>
</dbReference>
<dbReference type="InterPro" id="IPR045852">
    <property type="entry name" value="UNC80_central"/>
</dbReference>
<sequence>TVKIKVTDLSRRNSFELGDHSRESEFVVLKERKLVPIMPVYNGMLRFSFLLETCQPGSVPDPHLLAAVLDLPHAPVVSRAALFLECAYFVHCCNKGQWPNWMKLNFPIFRPSGPMTNRGASSGLRRTHIFQRTAGKLFHQWGEALGARLEEMVHEDKQHVANIVSMVTEECRQKELLMEDEEEDFLDEASVNLYGLECPIALRLLACILLLEITAFLRETYQTLPKSSRSSAKERPPPWDRMLSRETNRRCSMALSSMGHSQTSAQSLQSIAGDRDTVFSAVVCERKISFVLHEPDNESEGSSNTTVTMQGEESQIFDDKKGRRPPAPGRPFLLRRGTAGATTGSFKRRSLKLRRSGKETKEILDCDFKRTDSVQSKRKVSSLSDRSDTSEQGGGGEVSGEESPGILSDDQPPESPSDSNDTDDTAKNMPWMKVVVQIANSFNFYCSHQSFCHPFCYRRHMRACSRLIKSVRRIYGEEFGIMGANARESEGEKHHREDTKKEKSRGRKVSDQTSTQASPIRRKDSMGRRDRMEHQEVEKWSKKEGGGEKIKEQPLILKYIKTQVREIFHAPLAVLIKGAVILSEENFC</sequence>
<reference evidence="3" key="1">
    <citation type="journal article" date="2023" name="IScience">
        <title>Live-bearing cockroach genome reveals convergent evolutionary mechanisms linked to viviparity in insects and beyond.</title>
        <authorList>
            <person name="Fouks B."/>
            <person name="Harrison M.C."/>
            <person name="Mikhailova A.A."/>
            <person name="Marchal E."/>
            <person name="English S."/>
            <person name="Carruthers M."/>
            <person name="Jennings E.C."/>
            <person name="Chiamaka E.L."/>
            <person name="Frigard R.A."/>
            <person name="Pippel M."/>
            <person name="Attardo G.M."/>
            <person name="Benoit J.B."/>
            <person name="Bornberg-Bauer E."/>
            <person name="Tobe S.S."/>
        </authorList>
    </citation>
    <scope>NUCLEOTIDE SEQUENCE</scope>
    <source>
        <strain evidence="3">Stay&amp;Tobe</strain>
    </source>
</reference>
<feature type="region of interest" description="Disordered" evidence="1">
    <location>
        <begin position="486"/>
        <end position="545"/>
    </location>
</feature>
<feature type="region of interest" description="Disordered" evidence="1">
    <location>
        <begin position="377"/>
        <end position="426"/>
    </location>
</feature>
<name>A0AAD8E2F8_DIPPU</name>
<feature type="non-terminal residue" evidence="3">
    <location>
        <position position="588"/>
    </location>
</feature>
<keyword evidence="4" id="KW-1185">Reference proteome</keyword>
<dbReference type="GO" id="GO:0030424">
    <property type="term" value="C:axon"/>
    <property type="evidence" value="ECO:0007669"/>
    <property type="project" value="TreeGrafter"/>
</dbReference>
<reference evidence="3" key="2">
    <citation type="submission" date="2023-05" db="EMBL/GenBank/DDBJ databases">
        <authorList>
            <person name="Fouks B."/>
        </authorList>
    </citation>
    <scope>NUCLEOTIDE SEQUENCE</scope>
    <source>
        <strain evidence="3">Stay&amp;Tobe</strain>
        <tissue evidence="3">Testes</tissue>
    </source>
</reference>
<feature type="region of interest" description="Disordered" evidence="1">
    <location>
        <begin position="294"/>
        <end position="354"/>
    </location>
</feature>
<feature type="compositionally biased region" description="Low complexity" evidence="1">
    <location>
        <begin position="401"/>
        <end position="410"/>
    </location>
</feature>
<dbReference type="GO" id="GO:0005261">
    <property type="term" value="F:monoatomic cation channel activity"/>
    <property type="evidence" value="ECO:0007669"/>
    <property type="project" value="TreeGrafter"/>
</dbReference>
<dbReference type="AlphaFoldDB" id="A0AAD8E2F8"/>
<dbReference type="PANTHER" id="PTHR31781">
    <property type="entry name" value="UNC80"/>
    <property type="match status" value="1"/>
</dbReference>
<dbReference type="Proteomes" id="UP001233999">
    <property type="component" value="Unassembled WGS sequence"/>
</dbReference>
<comment type="caution">
    <text evidence="3">The sequence shown here is derived from an EMBL/GenBank/DDBJ whole genome shotgun (WGS) entry which is preliminary data.</text>
</comment>
<dbReference type="EMBL" id="JASPKZ010010660">
    <property type="protein sequence ID" value="KAJ9574017.1"/>
    <property type="molecule type" value="Genomic_DNA"/>
</dbReference>
<feature type="domain" description="Protein UNC80 central region" evidence="2">
    <location>
        <begin position="30"/>
        <end position="587"/>
    </location>
</feature>
<evidence type="ECO:0000313" key="3">
    <source>
        <dbReference type="EMBL" id="KAJ9574017.1"/>
    </source>
</evidence>
<evidence type="ECO:0000259" key="2">
    <source>
        <dbReference type="Pfam" id="PF19424"/>
    </source>
</evidence>
<feature type="compositionally biased region" description="Polar residues" evidence="1">
    <location>
        <begin position="300"/>
        <end position="313"/>
    </location>
</feature>
<feature type="compositionally biased region" description="Basic and acidic residues" evidence="1">
    <location>
        <begin position="231"/>
        <end position="245"/>
    </location>
</feature>
<protein>
    <recommendedName>
        <fullName evidence="2">Protein UNC80 central region domain-containing protein</fullName>
    </recommendedName>
</protein>
<proteinExistence type="predicted"/>
<feature type="region of interest" description="Disordered" evidence="1">
    <location>
        <begin position="225"/>
        <end position="245"/>
    </location>
</feature>
<accession>A0AAD8E2F8</accession>
<evidence type="ECO:0000313" key="4">
    <source>
        <dbReference type="Proteomes" id="UP001233999"/>
    </source>
</evidence>
<gene>
    <name evidence="3" type="ORF">L9F63_008614</name>
</gene>
<dbReference type="GO" id="GO:0055080">
    <property type="term" value="P:monoatomic cation homeostasis"/>
    <property type="evidence" value="ECO:0007669"/>
    <property type="project" value="TreeGrafter"/>
</dbReference>
<evidence type="ECO:0000256" key="1">
    <source>
        <dbReference type="SAM" id="MobiDB-lite"/>
    </source>
</evidence>